<reference evidence="5" key="1">
    <citation type="submission" date="2020-03" db="EMBL/GenBank/DDBJ databases">
        <title>Draft sequencing of Paenibacilllus sp. S3N08.</title>
        <authorList>
            <person name="Kim D.-U."/>
        </authorList>
    </citation>
    <scope>NUCLEOTIDE SEQUENCE</scope>
    <source>
        <strain evidence="5">S3N08</strain>
    </source>
</reference>
<evidence type="ECO:0000313" key="6">
    <source>
        <dbReference type="Proteomes" id="UP001165962"/>
    </source>
</evidence>
<feature type="domain" description="Helicase ATP-binding" evidence="3">
    <location>
        <begin position="39"/>
        <end position="225"/>
    </location>
</feature>
<comment type="caution">
    <text evidence="5">The sequence shown here is derived from an EMBL/GenBank/DDBJ whole genome shotgun (WGS) entry which is preliminary data.</text>
</comment>
<keyword evidence="6" id="KW-1185">Reference proteome</keyword>
<gene>
    <name evidence="5" type="ORF">G9U52_31795</name>
</gene>
<dbReference type="PROSITE" id="PS51194">
    <property type="entry name" value="HELICASE_CTER"/>
    <property type="match status" value="1"/>
</dbReference>
<dbReference type="InterPro" id="IPR027417">
    <property type="entry name" value="P-loop_NTPase"/>
</dbReference>
<dbReference type="Proteomes" id="UP001165962">
    <property type="component" value="Unassembled WGS sequence"/>
</dbReference>
<dbReference type="InterPro" id="IPR011545">
    <property type="entry name" value="DEAD/DEAH_box_helicase_dom"/>
</dbReference>
<name>A0ABX0JKF8_9BACL</name>
<protein>
    <submittedName>
        <fullName evidence="5">DEAD/DEAH box helicase</fullName>
    </submittedName>
</protein>
<dbReference type="PANTHER" id="PTHR47962:SF5">
    <property type="entry name" value="ATP-DEPENDENT HELICASE LHR-RELATED"/>
    <property type="match status" value="1"/>
</dbReference>
<dbReference type="GO" id="GO:0004386">
    <property type="term" value="F:helicase activity"/>
    <property type="evidence" value="ECO:0007669"/>
    <property type="project" value="UniProtKB-KW"/>
</dbReference>
<evidence type="ECO:0000259" key="4">
    <source>
        <dbReference type="PROSITE" id="PS51194"/>
    </source>
</evidence>
<dbReference type="SMART" id="SM00490">
    <property type="entry name" value="HELICc"/>
    <property type="match status" value="1"/>
</dbReference>
<dbReference type="PANTHER" id="PTHR47962">
    <property type="entry name" value="ATP-DEPENDENT HELICASE LHR-RELATED-RELATED"/>
    <property type="match status" value="1"/>
</dbReference>
<evidence type="ECO:0000256" key="1">
    <source>
        <dbReference type="ARBA" id="ARBA00022741"/>
    </source>
</evidence>
<dbReference type="SMART" id="SM00487">
    <property type="entry name" value="DEXDc"/>
    <property type="match status" value="1"/>
</dbReference>
<dbReference type="InterPro" id="IPR052511">
    <property type="entry name" value="ATP-dep_Helicase"/>
</dbReference>
<organism evidence="5 6">
    <name type="scientific">Paenibacillus agricola</name>
    <dbReference type="NCBI Taxonomy" id="2716264"/>
    <lineage>
        <taxon>Bacteria</taxon>
        <taxon>Bacillati</taxon>
        <taxon>Bacillota</taxon>
        <taxon>Bacilli</taxon>
        <taxon>Bacillales</taxon>
        <taxon>Paenibacillaceae</taxon>
        <taxon>Paenibacillus</taxon>
    </lineage>
</organism>
<dbReference type="PROSITE" id="PS51192">
    <property type="entry name" value="HELICASE_ATP_BIND_1"/>
    <property type="match status" value="1"/>
</dbReference>
<accession>A0ABX0JKF8</accession>
<evidence type="ECO:0000259" key="3">
    <source>
        <dbReference type="PROSITE" id="PS51192"/>
    </source>
</evidence>
<evidence type="ECO:0000256" key="2">
    <source>
        <dbReference type="ARBA" id="ARBA00022840"/>
    </source>
</evidence>
<proteinExistence type="predicted"/>
<keyword evidence="2" id="KW-0067">ATP-binding</keyword>
<dbReference type="InterPro" id="IPR001650">
    <property type="entry name" value="Helicase_C-like"/>
</dbReference>
<feature type="domain" description="Helicase C-terminal" evidence="4">
    <location>
        <begin position="252"/>
        <end position="402"/>
    </location>
</feature>
<keyword evidence="5" id="KW-0347">Helicase</keyword>
<dbReference type="Gene3D" id="3.40.50.300">
    <property type="entry name" value="P-loop containing nucleotide triphosphate hydrolases"/>
    <property type="match status" value="2"/>
</dbReference>
<dbReference type="EMBL" id="JAAOIW010000018">
    <property type="protein sequence ID" value="NHN34380.1"/>
    <property type="molecule type" value="Genomic_DNA"/>
</dbReference>
<evidence type="ECO:0000313" key="5">
    <source>
        <dbReference type="EMBL" id="NHN34380.1"/>
    </source>
</evidence>
<dbReference type="InterPro" id="IPR014001">
    <property type="entry name" value="Helicase_ATP-bd"/>
</dbReference>
<dbReference type="Pfam" id="PF00271">
    <property type="entry name" value="Helicase_C"/>
    <property type="match status" value="1"/>
</dbReference>
<sequence length="693" mass="77745">MIRDKDLQADRIIAHQIERSWYAFFSRFGRLTHVQRAAIPLLLEGRNILLCAATASGKTEAACAPLVERLLSRGGQGMILYVTPTRALVNDLFARLEGPASLLGLTIKRRTGESRMTLSPPPHLLITTPESLDSMLCRGGLSDEEGGHLLSKVEAVVLDEIHLLYGTPRGEQTKWLLERLKRLRLQAESKGWYNHSKVQLVGLSATVADPQAVLDQFMPDGQVVSISGSRLLKQESESSHSEKYAARPIQSILADYVIGLQQKEKILVFSNSRKRVDELTEYFRRHHTDTGFQMAAHHASLTKTLREETERAVRTEQRIIVFATSTLEIGVDIGDIDIVFLDGPAPDVASFLQRIGRGNRRSGMTRLCLCADTTKDQILQYAIIAAAEDGLLCVKPPGSQYGVLRQQLASYIYQAPRLRRGYAQIRSLFGTTLDDKRFRTLVDVMVRNGELREFPEGLLLGEYWREQATLGSIHSTIEGSAGNDVVDEKTGQKLAKGVLMQGGKGLHTGGRSLLVRRHIGQTIEVRQTNKDTFSTDGYSYASGGAIRSDSQALALRRYLGLSETDWPTHRLGDREYVFHLGGPRRAAFLKLYIEMVAPGVRPDVTEYRMSLVGLKREWFTSISVRAFQIEQQLSKELDRVENWLGRPLSNRKLPDPLRREELLSWLRLEEELAALATSQWLVTGQAEVLEYFV</sequence>
<dbReference type="Pfam" id="PF00270">
    <property type="entry name" value="DEAD"/>
    <property type="match status" value="1"/>
</dbReference>
<keyword evidence="1" id="KW-0547">Nucleotide-binding</keyword>
<dbReference type="RefSeq" id="WP_166155262.1">
    <property type="nucleotide sequence ID" value="NZ_JAAOIW010000018.1"/>
</dbReference>
<dbReference type="SUPFAM" id="SSF52540">
    <property type="entry name" value="P-loop containing nucleoside triphosphate hydrolases"/>
    <property type="match status" value="1"/>
</dbReference>
<keyword evidence="5" id="KW-0378">Hydrolase</keyword>